<reference evidence="1" key="1">
    <citation type="submission" date="2020-08" db="EMBL/GenBank/DDBJ databases">
        <title>Multicomponent nature underlies the extraordinary mechanical properties of spider dragline silk.</title>
        <authorList>
            <person name="Kono N."/>
            <person name="Nakamura H."/>
            <person name="Mori M."/>
            <person name="Yoshida Y."/>
            <person name="Ohtoshi R."/>
            <person name="Malay A.D."/>
            <person name="Moran D.A.P."/>
            <person name="Tomita M."/>
            <person name="Numata K."/>
            <person name="Arakawa K."/>
        </authorList>
    </citation>
    <scope>NUCLEOTIDE SEQUENCE</scope>
</reference>
<dbReference type="Proteomes" id="UP000886998">
    <property type="component" value="Unassembled WGS sequence"/>
</dbReference>
<sequence length="132" mass="14942">MSTPPSCRDKEERAGTNYRQGLRKGPQIPVILIQGRIIQETEKLKTRRKEGGEALHILGLFFLYLLEDKKCILEIQVTLITCCHKRCILRHQSRNTESIAISIFPLGNISHITHTTHESPKQVLVTISSAAE</sequence>
<dbReference type="EMBL" id="BMAV01001161">
    <property type="protein sequence ID" value="GFY39045.1"/>
    <property type="molecule type" value="Genomic_DNA"/>
</dbReference>
<evidence type="ECO:0000313" key="3">
    <source>
        <dbReference type="Proteomes" id="UP000886998"/>
    </source>
</evidence>
<evidence type="ECO:0000313" key="1">
    <source>
        <dbReference type="EMBL" id="GFS65908.1"/>
    </source>
</evidence>
<comment type="caution">
    <text evidence="1">The sequence shown here is derived from an EMBL/GenBank/DDBJ whole genome shotgun (WGS) entry which is preliminary data.</text>
</comment>
<dbReference type="EMBL" id="BMAV01028209">
    <property type="protein sequence ID" value="GFS65908.1"/>
    <property type="molecule type" value="Genomic_DNA"/>
</dbReference>
<keyword evidence="3" id="KW-1185">Reference proteome</keyword>
<dbReference type="AlphaFoldDB" id="A0A8X6MKZ9"/>
<proteinExistence type="predicted"/>
<gene>
    <name evidence="2" type="ORF">TNIN_108581</name>
    <name evidence="1" type="ORF">TNIN_223281</name>
</gene>
<evidence type="ECO:0000313" key="2">
    <source>
        <dbReference type="EMBL" id="GFY39045.1"/>
    </source>
</evidence>
<protein>
    <submittedName>
        <fullName evidence="1">Uncharacterized protein</fullName>
    </submittedName>
</protein>
<organism evidence="1 3">
    <name type="scientific">Trichonephila inaurata madagascariensis</name>
    <dbReference type="NCBI Taxonomy" id="2747483"/>
    <lineage>
        <taxon>Eukaryota</taxon>
        <taxon>Metazoa</taxon>
        <taxon>Ecdysozoa</taxon>
        <taxon>Arthropoda</taxon>
        <taxon>Chelicerata</taxon>
        <taxon>Arachnida</taxon>
        <taxon>Araneae</taxon>
        <taxon>Araneomorphae</taxon>
        <taxon>Entelegynae</taxon>
        <taxon>Araneoidea</taxon>
        <taxon>Nephilidae</taxon>
        <taxon>Trichonephila</taxon>
        <taxon>Trichonephila inaurata</taxon>
    </lineage>
</organism>
<accession>A0A8X6MKZ9</accession>
<name>A0A8X6MKZ9_9ARAC</name>